<proteinExistence type="predicted"/>
<organism evidence="1 2">
    <name type="scientific">Nicotiana tabacum</name>
    <name type="common">Common tobacco</name>
    <dbReference type="NCBI Taxonomy" id="4097"/>
    <lineage>
        <taxon>Eukaryota</taxon>
        <taxon>Viridiplantae</taxon>
        <taxon>Streptophyta</taxon>
        <taxon>Embryophyta</taxon>
        <taxon>Tracheophyta</taxon>
        <taxon>Spermatophyta</taxon>
        <taxon>Magnoliopsida</taxon>
        <taxon>eudicotyledons</taxon>
        <taxon>Gunneridae</taxon>
        <taxon>Pentapetalae</taxon>
        <taxon>asterids</taxon>
        <taxon>lamiids</taxon>
        <taxon>Solanales</taxon>
        <taxon>Solanaceae</taxon>
        <taxon>Nicotianoideae</taxon>
        <taxon>Nicotianeae</taxon>
        <taxon>Nicotiana</taxon>
    </lineage>
</organism>
<reference evidence="2" key="2">
    <citation type="submission" date="2025-08" db="UniProtKB">
        <authorList>
            <consortium name="RefSeq"/>
        </authorList>
    </citation>
    <scope>IDENTIFICATION</scope>
    <source>
        <tissue evidence="2">Leaf</tissue>
    </source>
</reference>
<gene>
    <name evidence="2" type="primary">LOC142174480</name>
</gene>
<sequence>MIKSLIWNIRGTRSQGAFDRLIQLKRSEKLVFIALMEPLCQNSTLRSFKRRLGLDFAYANCINKVWIFCEGYLNFSIVEDVSQQVTVKVSINDDPIFLTLVYAKCKAHLREPLWDNLKTIASGMNSPWMVAGDFNIITDPEEKKGGKIHNMSKSLPFIHCIMDCGLMDMDYSGSPFTWCNGWAPKNRIWARLDRALGNNDWLQKFSDTTVTHLVRTGSDHAPLLISFFNTLQEPQKYFRFLDLWTGHEGFMDIVEQAWNIQVVGGPMWKLHLKLKNVCKMLSNWSKNSLGNIFDKTKELQSKLEYIEQNSLIDNSEENRMELNHINAQLIRHIKTEEAFWRQKSGLKWFTDGDNNTRFLRSVINSRRRRLFLKRIKKQDGTWIEGNEDIATEAIHFFSKSIYY</sequence>
<evidence type="ECO:0000313" key="2">
    <source>
        <dbReference type="RefSeq" id="XP_075096381.1"/>
    </source>
</evidence>
<evidence type="ECO:0000313" key="1">
    <source>
        <dbReference type="Proteomes" id="UP000790787"/>
    </source>
</evidence>
<dbReference type="Proteomes" id="UP000790787">
    <property type="component" value="Chromosome 20"/>
</dbReference>
<reference evidence="1" key="1">
    <citation type="journal article" date="2014" name="Nat. Commun.">
        <title>The tobacco genome sequence and its comparison with those of tomato and potato.</title>
        <authorList>
            <person name="Sierro N."/>
            <person name="Battey J.N."/>
            <person name="Ouadi S."/>
            <person name="Bakaher N."/>
            <person name="Bovet L."/>
            <person name="Willig A."/>
            <person name="Goepfert S."/>
            <person name="Peitsch M.C."/>
            <person name="Ivanov N.V."/>
        </authorList>
    </citation>
    <scope>NUCLEOTIDE SEQUENCE [LARGE SCALE GENOMIC DNA]</scope>
</reference>
<accession>A0AC58TGN0</accession>
<dbReference type="RefSeq" id="XP_075096381.1">
    <property type="nucleotide sequence ID" value="XM_075240280.1"/>
</dbReference>
<name>A0AC58TGN0_TOBAC</name>
<keyword evidence="1" id="KW-1185">Reference proteome</keyword>
<protein>
    <submittedName>
        <fullName evidence="2">Uncharacterized protein LOC142174480</fullName>
    </submittedName>
</protein>